<gene>
    <name evidence="10" type="ORF">SAMN03080598_02871</name>
</gene>
<dbReference type="GO" id="GO:0046655">
    <property type="term" value="P:folic acid metabolic process"/>
    <property type="evidence" value="ECO:0007669"/>
    <property type="project" value="TreeGrafter"/>
</dbReference>
<comment type="pathway">
    <text evidence="1 8">Cofactor biosynthesis; tetrahydrofolate biosynthesis; 5,6,7,8-tetrahydrofolate from 7,8-dihydrofolate: step 1/1.</text>
</comment>
<dbReference type="PANTHER" id="PTHR48069:SF3">
    <property type="entry name" value="DIHYDROFOLATE REDUCTASE"/>
    <property type="match status" value="1"/>
</dbReference>
<dbReference type="Pfam" id="PF00186">
    <property type="entry name" value="DHFR_1"/>
    <property type="match status" value="1"/>
</dbReference>
<dbReference type="AlphaFoldDB" id="A0A1H5Y7X4"/>
<dbReference type="Gene3D" id="3.40.430.10">
    <property type="entry name" value="Dihydrofolate Reductase, subunit A"/>
    <property type="match status" value="1"/>
</dbReference>
<dbReference type="PROSITE" id="PS51330">
    <property type="entry name" value="DHFR_2"/>
    <property type="match status" value="1"/>
</dbReference>
<comment type="function">
    <text evidence="7 8">Key enzyme in folate metabolism. Catalyzes an essential reaction for de novo glycine and purine synthesis, and for DNA precursor synthesis.</text>
</comment>
<dbReference type="RefSeq" id="WP_103925512.1">
    <property type="nucleotide sequence ID" value="NZ_FNVR01000017.1"/>
</dbReference>
<dbReference type="OrthoDB" id="9804315at2"/>
<protein>
    <recommendedName>
        <fullName evidence="3 8">Dihydrofolate reductase</fullName>
        <ecNumber evidence="3 8">1.5.1.3</ecNumber>
    </recommendedName>
</protein>
<dbReference type="InterPro" id="IPR012259">
    <property type="entry name" value="DHFR"/>
</dbReference>
<dbReference type="InterPro" id="IPR001796">
    <property type="entry name" value="DHFR_dom"/>
</dbReference>
<evidence type="ECO:0000256" key="8">
    <source>
        <dbReference type="PIRNR" id="PIRNR000194"/>
    </source>
</evidence>
<dbReference type="InterPro" id="IPR024072">
    <property type="entry name" value="DHFR-like_dom_sf"/>
</dbReference>
<proteinExistence type="inferred from homology"/>
<evidence type="ECO:0000256" key="4">
    <source>
        <dbReference type="ARBA" id="ARBA00022563"/>
    </source>
</evidence>
<keyword evidence="11" id="KW-1185">Reference proteome</keyword>
<dbReference type="GO" id="GO:0046452">
    <property type="term" value="P:dihydrofolate metabolic process"/>
    <property type="evidence" value="ECO:0007669"/>
    <property type="project" value="TreeGrafter"/>
</dbReference>
<dbReference type="GO" id="GO:0004146">
    <property type="term" value="F:dihydrofolate reductase activity"/>
    <property type="evidence" value="ECO:0007669"/>
    <property type="project" value="UniProtKB-EC"/>
</dbReference>
<dbReference type="PANTHER" id="PTHR48069">
    <property type="entry name" value="DIHYDROFOLATE REDUCTASE"/>
    <property type="match status" value="1"/>
</dbReference>
<comment type="similarity">
    <text evidence="2 8">Belongs to the dihydrofolate reductase family.</text>
</comment>
<evidence type="ECO:0000256" key="7">
    <source>
        <dbReference type="ARBA" id="ARBA00025067"/>
    </source>
</evidence>
<dbReference type="GO" id="GO:0046654">
    <property type="term" value="P:tetrahydrofolate biosynthetic process"/>
    <property type="evidence" value="ECO:0007669"/>
    <property type="project" value="UniProtKB-UniPathway"/>
</dbReference>
<sequence length="166" mass="18974">MQITLIVAKAKNNVIGKDNQLIWKLSSDLKRFKNLTSGHYILMGRKTFDSLGKPLPNRTHLIITRNPEFQAPTGHHAFPSVEAAIIFCNKMEVEQLFIIGGGQIYQETIAICDVLEITEVEAEPEGDTFFPEIDPKIWKEVKRESFAADEKNDYPFSFLTYEKIKI</sequence>
<dbReference type="EMBL" id="FNVR01000017">
    <property type="protein sequence ID" value="SEG20048.1"/>
    <property type="molecule type" value="Genomic_DNA"/>
</dbReference>
<evidence type="ECO:0000256" key="5">
    <source>
        <dbReference type="ARBA" id="ARBA00022857"/>
    </source>
</evidence>
<comment type="catalytic activity">
    <reaction evidence="8">
        <text>(6S)-5,6,7,8-tetrahydrofolate + NADP(+) = 7,8-dihydrofolate + NADPH + H(+)</text>
        <dbReference type="Rhea" id="RHEA:15009"/>
        <dbReference type="ChEBI" id="CHEBI:15378"/>
        <dbReference type="ChEBI" id="CHEBI:57451"/>
        <dbReference type="ChEBI" id="CHEBI:57453"/>
        <dbReference type="ChEBI" id="CHEBI:57783"/>
        <dbReference type="ChEBI" id="CHEBI:58349"/>
        <dbReference type="EC" id="1.5.1.3"/>
    </reaction>
</comment>
<keyword evidence="4 8" id="KW-0554">One-carbon metabolism</keyword>
<dbReference type="GO" id="GO:0070401">
    <property type="term" value="F:NADP+ binding"/>
    <property type="evidence" value="ECO:0007669"/>
    <property type="project" value="UniProtKB-ARBA"/>
</dbReference>
<dbReference type="EC" id="1.5.1.3" evidence="3 8"/>
<feature type="domain" description="DHFR" evidence="9">
    <location>
        <begin position="2"/>
        <end position="163"/>
    </location>
</feature>
<evidence type="ECO:0000313" key="11">
    <source>
        <dbReference type="Proteomes" id="UP000236736"/>
    </source>
</evidence>
<evidence type="ECO:0000256" key="3">
    <source>
        <dbReference type="ARBA" id="ARBA00012856"/>
    </source>
</evidence>
<dbReference type="CDD" id="cd00209">
    <property type="entry name" value="DHFR"/>
    <property type="match status" value="1"/>
</dbReference>
<dbReference type="PIRSF" id="PIRSF000194">
    <property type="entry name" value="DHFR"/>
    <property type="match status" value="1"/>
</dbReference>
<evidence type="ECO:0000256" key="2">
    <source>
        <dbReference type="ARBA" id="ARBA00009539"/>
    </source>
</evidence>
<evidence type="ECO:0000313" key="10">
    <source>
        <dbReference type="EMBL" id="SEG20048.1"/>
    </source>
</evidence>
<evidence type="ECO:0000256" key="1">
    <source>
        <dbReference type="ARBA" id="ARBA00004903"/>
    </source>
</evidence>
<dbReference type="GO" id="GO:0006730">
    <property type="term" value="P:one-carbon metabolic process"/>
    <property type="evidence" value="ECO:0007669"/>
    <property type="project" value="UniProtKB-KW"/>
</dbReference>
<dbReference type="PRINTS" id="PR00070">
    <property type="entry name" value="DHFR"/>
</dbReference>
<dbReference type="SUPFAM" id="SSF53597">
    <property type="entry name" value="Dihydrofolate reductase-like"/>
    <property type="match status" value="1"/>
</dbReference>
<dbReference type="UniPathway" id="UPA00077">
    <property type="reaction ID" value="UER00158"/>
</dbReference>
<keyword evidence="5 8" id="KW-0521">NADP</keyword>
<name>A0A1H5Y7X4_9BACT</name>
<evidence type="ECO:0000259" key="9">
    <source>
        <dbReference type="PROSITE" id="PS51330"/>
    </source>
</evidence>
<accession>A0A1H5Y7X4</accession>
<evidence type="ECO:0000256" key="6">
    <source>
        <dbReference type="ARBA" id="ARBA00023002"/>
    </source>
</evidence>
<dbReference type="Proteomes" id="UP000236736">
    <property type="component" value="Unassembled WGS sequence"/>
</dbReference>
<organism evidence="10 11">
    <name type="scientific">Algoriphagus boritolerans DSM 17298 = JCM 18970</name>
    <dbReference type="NCBI Taxonomy" id="1120964"/>
    <lineage>
        <taxon>Bacteria</taxon>
        <taxon>Pseudomonadati</taxon>
        <taxon>Bacteroidota</taxon>
        <taxon>Cytophagia</taxon>
        <taxon>Cytophagales</taxon>
        <taxon>Cyclobacteriaceae</taxon>
        <taxon>Algoriphagus</taxon>
    </lineage>
</organism>
<dbReference type="FunFam" id="3.40.430.10:FF:000001">
    <property type="entry name" value="Dihydrofolate reductase"/>
    <property type="match status" value="1"/>
</dbReference>
<reference evidence="11" key="1">
    <citation type="submission" date="2016-10" db="EMBL/GenBank/DDBJ databases">
        <authorList>
            <person name="Varghese N."/>
            <person name="Submissions S."/>
        </authorList>
    </citation>
    <scope>NUCLEOTIDE SEQUENCE [LARGE SCALE GENOMIC DNA]</scope>
    <source>
        <strain evidence="11">DSM 17298</strain>
    </source>
</reference>
<dbReference type="GO" id="GO:0005829">
    <property type="term" value="C:cytosol"/>
    <property type="evidence" value="ECO:0007669"/>
    <property type="project" value="TreeGrafter"/>
</dbReference>
<dbReference type="STRING" id="1120964.GCA_001313265_07335"/>
<keyword evidence="6 8" id="KW-0560">Oxidoreductase</keyword>